<accession>A0A0X8X7W0</accession>
<dbReference type="KEGG" id="mgot:MgSA37_03240"/>
<dbReference type="PANTHER" id="PTHR11203:SF37">
    <property type="entry name" value="INTEGRATOR COMPLEX SUBUNIT 11"/>
    <property type="match status" value="1"/>
</dbReference>
<dbReference type="Gene3D" id="3.60.15.10">
    <property type="entry name" value="Ribonuclease Z/Hydroxyacylglutathione hydrolase-like"/>
    <property type="match status" value="1"/>
</dbReference>
<proteinExistence type="predicted"/>
<reference evidence="1 2" key="1">
    <citation type="submission" date="2015-12" db="EMBL/GenBank/DDBJ databases">
        <title>Genome sequence of Mucilaginibacter gotjawali.</title>
        <authorList>
            <person name="Lee J.S."/>
            <person name="Lee K.C."/>
            <person name="Kim K.K."/>
            <person name="Lee B.W."/>
        </authorList>
    </citation>
    <scope>NUCLEOTIDE SEQUENCE [LARGE SCALE GENOMIC DNA]</scope>
    <source>
        <strain evidence="1 2">SA3-7</strain>
    </source>
</reference>
<keyword evidence="1" id="KW-0378">Hydrolase</keyword>
<sequence>MNADTNEMTFGDDKAIYIQSLGAAETVTGSKHLLRTPGLTIMVDCGLYQGIKSVREKNWQPLTVKASAIDALIITHAHLDHCGYIPLLIKNGYRGKIYMSEPTRDLTELILRDSAKLQEEDARKANERGYTKHAPALPLYTIADVEASLRYFVPVDAEKNYVLNDRVNFRFSVAGHIPGACSLLINCYGRKIVFSGDIGRPHSELLPAPVHSESADFVVMESTYGDRLHDKDDPADELAFLINDTIFRRGNILIPTFAVGRAQEIMHMLYRLKKQKRIPPAIPVFLDSPMAASASRDLLQYPDWITIPEKECAQMFSGITINEDYTGTEKIIKQKGSKIILAASGMLTGGRVLEYLKHYITDSKNTILIIGFQAEGTRGRALLNQTHEIKIHGHYYPSLARVEEIGGLSAHADQGELIGWLKKFKILPPRVYLVHGEPCAQEALRVKIKDELNIKATILKEGKKEFLFAVTDSPSPQTAAVLT</sequence>
<dbReference type="InterPro" id="IPR001279">
    <property type="entry name" value="Metallo-B-lactamas"/>
</dbReference>
<dbReference type="CDD" id="cd16295">
    <property type="entry name" value="TTHA0252-CPSF-like_MBL-fold"/>
    <property type="match status" value="1"/>
</dbReference>
<keyword evidence="2" id="KW-1185">Reference proteome</keyword>
<dbReference type="Pfam" id="PF00753">
    <property type="entry name" value="Lactamase_B"/>
    <property type="match status" value="1"/>
</dbReference>
<dbReference type="SUPFAM" id="SSF56281">
    <property type="entry name" value="Metallo-hydrolase/oxidoreductase"/>
    <property type="match status" value="1"/>
</dbReference>
<evidence type="ECO:0000313" key="1">
    <source>
        <dbReference type="EMBL" id="BAU55059.1"/>
    </source>
</evidence>
<name>A0A0X8X7W0_9SPHI</name>
<dbReference type="Pfam" id="PF07521">
    <property type="entry name" value="RMMBL"/>
    <property type="match status" value="1"/>
</dbReference>
<evidence type="ECO:0000313" key="2">
    <source>
        <dbReference type="Proteomes" id="UP000218263"/>
    </source>
</evidence>
<dbReference type="InterPro" id="IPR050698">
    <property type="entry name" value="MBL"/>
</dbReference>
<dbReference type="SMART" id="SM00849">
    <property type="entry name" value="Lactamase_B"/>
    <property type="match status" value="1"/>
</dbReference>
<dbReference type="EC" id="3.1.-.-" evidence="1"/>
<dbReference type="RefSeq" id="WP_197706005.1">
    <property type="nucleotide sequence ID" value="NZ_AP017313.1"/>
</dbReference>
<dbReference type="Proteomes" id="UP000218263">
    <property type="component" value="Chromosome"/>
</dbReference>
<dbReference type="SMART" id="SM01027">
    <property type="entry name" value="Beta-Casp"/>
    <property type="match status" value="1"/>
</dbReference>
<dbReference type="InterPro" id="IPR022712">
    <property type="entry name" value="Beta_Casp"/>
</dbReference>
<dbReference type="InterPro" id="IPR036866">
    <property type="entry name" value="RibonucZ/Hydroxyglut_hydro"/>
</dbReference>
<dbReference type="PANTHER" id="PTHR11203">
    <property type="entry name" value="CLEAVAGE AND POLYADENYLATION SPECIFICITY FACTOR FAMILY MEMBER"/>
    <property type="match status" value="1"/>
</dbReference>
<gene>
    <name evidence="1" type="ORF">MgSA37_03240</name>
</gene>
<dbReference type="EMBL" id="AP017313">
    <property type="protein sequence ID" value="BAU55059.1"/>
    <property type="molecule type" value="Genomic_DNA"/>
</dbReference>
<dbReference type="GO" id="GO:0004521">
    <property type="term" value="F:RNA endonuclease activity"/>
    <property type="evidence" value="ECO:0007669"/>
    <property type="project" value="TreeGrafter"/>
</dbReference>
<protein>
    <submittedName>
        <fullName evidence="1">Ribonuclease</fullName>
        <ecNumber evidence="1">3.1.-.-</ecNumber>
    </submittedName>
</protein>
<organism evidence="1 2">
    <name type="scientific">Mucilaginibacter gotjawali</name>
    <dbReference type="NCBI Taxonomy" id="1550579"/>
    <lineage>
        <taxon>Bacteria</taxon>
        <taxon>Pseudomonadati</taxon>
        <taxon>Bacteroidota</taxon>
        <taxon>Sphingobacteriia</taxon>
        <taxon>Sphingobacteriales</taxon>
        <taxon>Sphingobacteriaceae</taxon>
        <taxon>Mucilaginibacter</taxon>
    </lineage>
</organism>
<dbReference type="AlphaFoldDB" id="A0A0X8X7W0"/>
<dbReference type="GO" id="GO:0016787">
    <property type="term" value="F:hydrolase activity"/>
    <property type="evidence" value="ECO:0007669"/>
    <property type="project" value="UniProtKB-KW"/>
</dbReference>
<dbReference type="Pfam" id="PF10996">
    <property type="entry name" value="Beta-Casp"/>
    <property type="match status" value="1"/>
</dbReference>
<dbReference type="InterPro" id="IPR011108">
    <property type="entry name" value="RMMBL"/>
</dbReference>
<dbReference type="Gene3D" id="3.40.50.10890">
    <property type="match status" value="1"/>
</dbReference>